<proteinExistence type="predicted"/>
<protein>
    <submittedName>
        <fullName evidence="1">Uncharacterized protein</fullName>
    </submittedName>
</protein>
<name>A0AB39BP27_9BACI</name>
<dbReference type="EMBL" id="CP162551">
    <property type="protein sequence ID" value="XDI35587.1"/>
    <property type="molecule type" value="Genomic_DNA"/>
</dbReference>
<gene>
    <name evidence="1" type="ORF">AB3N04_12775</name>
</gene>
<dbReference type="AlphaFoldDB" id="A0AB39BP27"/>
<evidence type="ECO:0000313" key="1">
    <source>
        <dbReference type="EMBL" id="XDI35587.1"/>
    </source>
</evidence>
<dbReference type="RefSeq" id="WP_368503130.1">
    <property type="nucleotide sequence ID" value="NZ_CP162551.1"/>
</dbReference>
<reference evidence="1" key="1">
    <citation type="submission" date="2024-07" db="EMBL/GenBank/DDBJ databases">
        <title>Identification and characteristics of an arsenic-resistant bacterial isolate, which belongs to a novel species.</title>
        <authorList>
            <person name="Juszczyk A."/>
            <person name="Kowalczyk A."/>
            <person name="Was K."/>
            <person name="Kosowicz W."/>
            <person name="Budzyn A."/>
            <person name="Latowski D."/>
        </authorList>
    </citation>
    <scope>NUCLEOTIDE SEQUENCE</scope>
    <source>
        <strain evidence="1">As8PL</strain>
    </source>
</reference>
<accession>A0AB39BP27</accession>
<organism evidence="1">
    <name type="scientific">Alkalihalophilus sp. As8PL</name>
    <dbReference type="NCBI Taxonomy" id="3237103"/>
    <lineage>
        <taxon>Bacteria</taxon>
        <taxon>Bacillati</taxon>
        <taxon>Bacillota</taxon>
        <taxon>Bacilli</taxon>
        <taxon>Bacillales</taxon>
        <taxon>Bacillaceae</taxon>
        <taxon>Alkalihalophilus</taxon>
    </lineage>
</organism>
<sequence length="45" mass="5139">MIKKDISIQELLDHLSQFERDDVISYAAVASLLEKLGYTISPEEE</sequence>